<accession>A0A8R1HXA0</accession>
<evidence type="ECO:0000256" key="1">
    <source>
        <dbReference type="SAM" id="Coils"/>
    </source>
</evidence>
<keyword evidence="2" id="KW-1133">Transmembrane helix</keyword>
<organism evidence="3 4">
    <name type="scientific">Caenorhabditis japonica</name>
    <dbReference type="NCBI Taxonomy" id="281687"/>
    <lineage>
        <taxon>Eukaryota</taxon>
        <taxon>Metazoa</taxon>
        <taxon>Ecdysozoa</taxon>
        <taxon>Nematoda</taxon>
        <taxon>Chromadorea</taxon>
        <taxon>Rhabditida</taxon>
        <taxon>Rhabditina</taxon>
        <taxon>Rhabditomorpha</taxon>
        <taxon>Rhabditoidea</taxon>
        <taxon>Rhabditidae</taxon>
        <taxon>Peloderinae</taxon>
        <taxon>Caenorhabditis</taxon>
    </lineage>
</organism>
<dbReference type="AlphaFoldDB" id="A0A8R1HXA0"/>
<dbReference type="Proteomes" id="UP000005237">
    <property type="component" value="Unassembled WGS sequence"/>
</dbReference>
<sequence>MTSKYANTPNPNKTTNMKGTVDLSVSVMSTTLMALGVQNNELRLRIQQLIYQQNETDVITDLHKQLKEAKSQNDLAVIELEWHRNNEKNMETMIEMVHLECEERNSIIKLKIQELEAFHEMDKAVIHEKNTESEKLKGRRITIEKLEQKLQAQNSSLNTTNCSCSETEAELREKIDQLEQKLAYEPDSFTRLQQFICQQTEINGIAELHEQLKEAKSQNDQKTIELERQRNIQQDMEKKLQMADRDFLKKQFNVVLYAFVLYFFIIGCFY</sequence>
<keyword evidence="4" id="KW-1185">Reference proteome</keyword>
<keyword evidence="2" id="KW-0472">Membrane</keyword>
<feature type="coiled-coil region" evidence="1">
    <location>
        <begin position="205"/>
        <end position="246"/>
    </location>
</feature>
<reference evidence="4" key="1">
    <citation type="submission" date="2010-08" db="EMBL/GenBank/DDBJ databases">
        <authorList>
            <consortium name="Caenorhabditis japonica Sequencing Consortium"/>
            <person name="Wilson R.K."/>
        </authorList>
    </citation>
    <scope>NUCLEOTIDE SEQUENCE [LARGE SCALE GENOMIC DNA]</scope>
    <source>
        <strain evidence="4">DF5081</strain>
    </source>
</reference>
<reference evidence="3" key="2">
    <citation type="submission" date="2022-06" db="UniProtKB">
        <authorList>
            <consortium name="EnsemblMetazoa"/>
        </authorList>
    </citation>
    <scope>IDENTIFICATION</scope>
    <source>
        <strain evidence="3">DF5081</strain>
    </source>
</reference>
<protein>
    <submittedName>
        <fullName evidence="3">Uncharacterized protein</fullName>
    </submittedName>
</protein>
<keyword evidence="1" id="KW-0175">Coiled coil</keyword>
<dbReference type="EnsemblMetazoa" id="CJA13406.1">
    <property type="protein sequence ID" value="CJA13406.1"/>
    <property type="gene ID" value="WBGene00132610"/>
</dbReference>
<evidence type="ECO:0000256" key="2">
    <source>
        <dbReference type="SAM" id="Phobius"/>
    </source>
</evidence>
<name>A0A8R1HXA0_CAEJA</name>
<evidence type="ECO:0000313" key="3">
    <source>
        <dbReference type="EnsemblMetazoa" id="CJA13406.1"/>
    </source>
</evidence>
<feature type="transmembrane region" description="Helical" evidence="2">
    <location>
        <begin position="252"/>
        <end position="269"/>
    </location>
</feature>
<evidence type="ECO:0000313" key="4">
    <source>
        <dbReference type="Proteomes" id="UP000005237"/>
    </source>
</evidence>
<proteinExistence type="predicted"/>
<keyword evidence="2" id="KW-0812">Transmembrane</keyword>